<dbReference type="PANTHER" id="PTHR30561">
    <property type="entry name" value="SMR FAMILY PROTON-DEPENDENT DRUG EFFLUX TRANSPORTER SUGE"/>
    <property type="match status" value="1"/>
</dbReference>
<feature type="transmembrane region" description="Helical" evidence="7">
    <location>
        <begin position="28"/>
        <end position="46"/>
    </location>
</feature>
<feature type="transmembrane region" description="Helical" evidence="7">
    <location>
        <begin position="58"/>
        <end position="78"/>
    </location>
</feature>
<name>A0ABR9AVK7_9BACL</name>
<feature type="transmembrane region" description="Helical" evidence="7">
    <location>
        <begin position="84"/>
        <end position="102"/>
    </location>
</feature>
<comment type="similarity">
    <text evidence="6">Belongs to the drug/metabolite transporter (DMT) superfamily. Small multidrug resistance (SMR) (TC 2.A.7.1) family.</text>
</comment>
<dbReference type="PANTHER" id="PTHR30561:SF7">
    <property type="entry name" value="GUANIDINIUM EFFLUX SYSTEM SUBUNIT GDNC-RELATED"/>
    <property type="match status" value="1"/>
</dbReference>
<keyword evidence="2" id="KW-1003">Cell membrane</keyword>
<feature type="transmembrane region" description="Helical" evidence="7">
    <location>
        <begin position="5"/>
        <end position="22"/>
    </location>
</feature>
<comment type="subcellular location">
    <subcellularLocation>
        <location evidence="1 6">Cell membrane</location>
        <topology evidence="1 6">Multi-pass membrane protein</topology>
    </subcellularLocation>
</comment>
<evidence type="ECO:0000313" key="8">
    <source>
        <dbReference type="EMBL" id="MBD8498163.1"/>
    </source>
</evidence>
<comment type="caution">
    <text evidence="8">The sequence shown here is derived from an EMBL/GenBank/DDBJ whole genome shotgun (WGS) entry which is preliminary data.</text>
</comment>
<dbReference type="RefSeq" id="WP_192024539.1">
    <property type="nucleotide sequence ID" value="NZ_JACYTN010000003.1"/>
</dbReference>
<keyword evidence="3 6" id="KW-0812">Transmembrane</keyword>
<evidence type="ECO:0000313" key="9">
    <source>
        <dbReference type="Proteomes" id="UP000634529"/>
    </source>
</evidence>
<dbReference type="InterPro" id="IPR037185">
    <property type="entry name" value="EmrE-like"/>
</dbReference>
<accession>A0ABR9AVK7</accession>
<keyword evidence="5 7" id="KW-0472">Membrane</keyword>
<sequence length="115" mass="12484">MNKHWGLVFLAGFLEIFWVSGLKYSTEWWHWALTIAAIALSFKVLIEAASKLPLGTVYAVFTGIGTAGTVLMEILVFGEPANPIKLFFIATLAGAVIGLKLVTKDENEEAKEGVA</sequence>
<dbReference type="InterPro" id="IPR045324">
    <property type="entry name" value="Small_multidrug_res"/>
</dbReference>
<proteinExistence type="inferred from homology"/>
<dbReference type="SUPFAM" id="SSF103481">
    <property type="entry name" value="Multidrug resistance efflux transporter EmrE"/>
    <property type="match status" value="1"/>
</dbReference>
<dbReference type="Proteomes" id="UP000634529">
    <property type="component" value="Unassembled WGS sequence"/>
</dbReference>
<protein>
    <submittedName>
        <fullName evidence="8">Multidrug efflux SMR transporter</fullName>
    </submittedName>
</protein>
<evidence type="ECO:0000256" key="4">
    <source>
        <dbReference type="ARBA" id="ARBA00022989"/>
    </source>
</evidence>
<reference evidence="8 9" key="1">
    <citation type="submission" date="2020-09" db="EMBL/GenBank/DDBJ databases">
        <title>Paenibacillus sp. CAU 1523 isolated from sand of Haeundae Beach.</title>
        <authorList>
            <person name="Kim W."/>
        </authorList>
    </citation>
    <scope>NUCLEOTIDE SEQUENCE [LARGE SCALE GENOMIC DNA]</scope>
    <source>
        <strain evidence="8 9">CAU 1523</strain>
    </source>
</reference>
<evidence type="ECO:0000256" key="6">
    <source>
        <dbReference type="RuleBase" id="RU003942"/>
    </source>
</evidence>
<evidence type="ECO:0000256" key="3">
    <source>
        <dbReference type="ARBA" id="ARBA00022692"/>
    </source>
</evidence>
<evidence type="ECO:0000256" key="7">
    <source>
        <dbReference type="SAM" id="Phobius"/>
    </source>
</evidence>
<gene>
    <name evidence="8" type="ORF">IFO66_07560</name>
</gene>
<evidence type="ECO:0000256" key="5">
    <source>
        <dbReference type="ARBA" id="ARBA00023136"/>
    </source>
</evidence>
<dbReference type="Pfam" id="PF00893">
    <property type="entry name" value="Multi_Drug_Res"/>
    <property type="match status" value="1"/>
</dbReference>
<dbReference type="Gene3D" id="1.10.3730.20">
    <property type="match status" value="1"/>
</dbReference>
<dbReference type="InterPro" id="IPR000390">
    <property type="entry name" value="Small_drug/metabolite_transptr"/>
</dbReference>
<evidence type="ECO:0000256" key="2">
    <source>
        <dbReference type="ARBA" id="ARBA00022475"/>
    </source>
</evidence>
<dbReference type="EMBL" id="JACYTN010000003">
    <property type="protein sequence ID" value="MBD8498163.1"/>
    <property type="molecule type" value="Genomic_DNA"/>
</dbReference>
<keyword evidence="4 7" id="KW-1133">Transmembrane helix</keyword>
<keyword evidence="9" id="KW-1185">Reference proteome</keyword>
<evidence type="ECO:0000256" key="1">
    <source>
        <dbReference type="ARBA" id="ARBA00004651"/>
    </source>
</evidence>
<organism evidence="8 9">
    <name type="scientific">Paenibacillus arenosi</name>
    <dbReference type="NCBI Taxonomy" id="2774142"/>
    <lineage>
        <taxon>Bacteria</taxon>
        <taxon>Bacillati</taxon>
        <taxon>Bacillota</taxon>
        <taxon>Bacilli</taxon>
        <taxon>Bacillales</taxon>
        <taxon>Paenibacillaceae</taxon>
        <taxon>Paenibacillus</taxon>
    </lineage>
</organism>